<protein>
    <submittedName>
        <fullName evidence="3">APP_amyloid domain-containing protein</fullName>
    </submittedName>
</protein>
<dbReference type="AlphaFoldDB" id="A0A0R3S518"/>
<organism evidence="2 3">
    <name type="scientific">Elaeophora elaphi</name>
    <dbReference type="NCBI Taxonomy" id="1147741"/>
    <lineage>
        <taxon>Eukaryota</taxon>
        <taxon>Metazoa</taxon>
        <taxon>Ecdysozoa</taxon>
        <taxon>Nematoda</taxon>
        <taxon>Chromadorea</taxon>
        <taxon>Rhabditida</taxon>
        <taxon>Spirurina</taxon>
        <taxon>Spiruromorpha</taxon>
        <taxon>Filarioidea</taxon>
        <taxon>Onchocercidae</taxon>
        <taxon>Elaeophora</taxon>
    </lineage>
</organism>
<keyword evidence="1" id="KW-0472">Membrane</keyword>
<reference evidence="3" key="1">
    <citation type="submission" date="2017-02" db="UniProtKB">
        <authorList>
            <consortium name="WormBaseParasite"/>
        </authorList>
    </citation>
    <scope>IDENTIFICATION</scope>
</reference>
<sequence length="90" mass="10094">MEYEELRRYLIIAGAILLLFIAVILAYYIFKKTKTFSIVFPVSKPTNSKSTLPGIDDNTVSDGKSTYVELKKKTIGNFNVVTLENESGLI</sequence>
<evidence type="ECO:0000313" key="3">
    <source>
        <dbReference type="WBParaSite" id="EEL_0000988701-mRNA-1"/>
    </source>
</evidence>
<keyword evidence="1" id="KW-1133">Transmembrane helix</keyword>
<dbReference type="Proteomes" id="UP000050640">
    <property type="component" value="Unplaced"/>
</dbReference>
<evidence type="ECO:0000256" key="1">
    <source>
        <dbReference type="SAM" id="Phobius"/>
    </source>
</evidence>
<accession>A0A0R3S518</accession>
<proteinExistence type="predicted"/>
<keyword evidence="1" id="KW-0812">Transmembrane</keyword>
<name>A0A0R3S518_9BILA</name>
<feature type="transmembrane region" description="Helical" evidence="1">
    <location>
        <begin position="6"/>
        <end position="30"/>
    </location>
</feature>
<keyword evidence="2" id="KW-1185">Reference proteome</keyword>
<dbReference type="WBParaSite" id="EEL_0000988701-mRNA-1">
    <property type="protein sequence ID" value="EEL_0000988701-mRNA-1"/>
    <property type="gene ID" value="EEL_0000988701"/>
</dbReference>
<evidence type="ECO:0000313" key="2">
    <source>
        <dbReference type="Proteomes" id="UP000050640"/>
    </source>
</evidence>